<organism evidence="1">
    <name type="scientific">viral metagenome</name>
    <dbReference type="NCBI Taxonomy" id="1070528"/>
    <lineage>
        <taxon>unclassified sequences</taxon>
        <taxon>metagenomes</taxon>
        <taxon>organismal metagenomes</taxon>
    </lineage>
</organism>
<reference evidence="1" key="1">
    <citation type="submission" date="2020-03" db="EMBL/GenBank/DDBJ databases">
        <title>The deep terrestrial virosphere.</title>
        <authorList>
            <person name="Holmfeldt K."/>
            <person name="Nilsson E."/>
            <person name="Simone D."/>
            <person name="Lopez-Fernandez M."/>
            <person name="Wu X."/>
            <person name="de Brujin I."/>
            <person name="Lundin D."/>
            <person name="Andersson A."/>
            <person name="Bertilsson S."/>
            <person name="Dopson M."/>
        </authorList>
    </citation>
    <scope>NUCLEOTIDE SEQUENCE</scope>
    <source>
        <strain evidence="1">TM448B00189</strain>
    </source>
</reference>
<dbReference type="EMBL" id="MT144596">
    <property type="protein sequence ID" value="QJH94138.1"/>
    <property type="molecule type" value="Genomic_DNA"/>
</dbReference>
<proteinExistence type="predicted"/>
<name>A0A6M3X8W2_9ZZZZ</name>
<accession>A0A6M3X8W2</accession>
<dbReference type="AlphaFoldDB" id="A0A6M3X8W2"/>
<protein>
    <submittedName>
        <fullName evidence="1">Uncharacterized protein</fullName>
    </submittedName>
</protein>
<gene>
    <name evidence="1" type="ORF">TM448B00189_0031</name>
</gene>
<sequence length="66" mass="7434">MKESFVLGRPNWSFSLKKTDELDCLKRGLKDEINGGYNLSSLTTVNPSLRLDNQNPRSLNGVGYFV</sequence>
<evidence type="ECO:0000313" key="1">
    <source>
        <dbReference type="EMBL" id="QJH94138.1"/>
    </source>
</evidence>